<dbReference type="SUPFAM" id="SSF55961">
    <property type="entry name" value="Bet v1-like"/>
    <property type="match status" value="1"/>
</dbReference>
<dbReference type="FunFam" id="3.30.530.20:FF:000028">
    <property type="entry name" value="Phosphatidylinositol transfer protein 5"/>
    <property type="match status" value="1"/>
</dbReference>
<dbReference type="AlphaFoldDB" id="A0A0D6R8P8"/>
<proteinExistence type="predicted"/>
<organism evidence="2">
    <name type="scientific">Araucaria cunninghamii</name>
    <name type="common">Hoop pine</name>
    <name type="synonym">Moreton Bay pine</name>
    <dbReference type="NCBI Taxonomy" id="56994"/>
    <lineage>
        <taxon>Eukaryota</taxon>
        <taxon>Viridiplantae</taxon>
        <taxon>Streptophyta</taxon>
        <taxon>Embryophyta</taxon>
        <taxon>Tracheophyta</taxon>
        <taxon>Spermatophyta</taxon>
        <taxon>Pinopsida</taxon>
        <taxon>Pinidae</taxon>
        <taxon>Conifers II</taxon>
        <taxon>Araucariales</taxon>
        <taxon>Araucariaceae</taxon>
        <taxon>Araucaria</taxon>
    </lineage>
</organism>
<dbReference type="EMBL" id="GCKF01026703">
    <property type="protein sequence ID" value="JAG98295.1"/>
    <property type="molecule type" value="Transcribed_RNA"/>
</dbReference>
<dbReference type="InterPro" id="IPR001666">
    <property type="entry name" value="PI_transfer"/>
</dbReference>
<evidence type="ECO:0000313" key="2">
    <source>
        <dbReference type="EMBL" id="JAG98295.1"/>
    </source>
</evidence>
<dbReference type="PRINTS" id="PR00391">
    <property type="entry name" value="PITRANSFER"/>
</dbReference>
<dbReference type="GO" id="GO:0008526">
    <property type="term" value="F:phosphatidylinositol transfer activity"/>
    <property type="evidence" value="ECO:0007669"/>
    <property type="project" value="UniProtKB-ARBA"/>
</dbReference>
<dbReference type="GO" id="GO:0071944">
    <property type="term" value="C:cell periphery"/>
    <property type="evidence" value="ECO:0007669"/>
    <property type="project" value="UniProtKB-ARBA"/>
</dbReference>
<dbReference type="PANTHER" id="PTHR10658:SF11">
    <property type="entry name" value="VIBRATOR, ISOFORM B"/>
    <property type="match status" value="1"/>
</dbReference>
<dbReference type="InterPro" id="IPR023393">
    <property type="entry name" value="START-like_dom_sf"/>
</dbReference>
<dbReference type="Gene3D" id="3.30.530.20">
    <property type="match status" value="1"/>
</dbReference>
<dbReference type="GO" id="GO:0005737">
    <property type="term" value="C:cytoplasm"/>
    <property type="evidence" value="ECO:0007669"/>
    <property type="project" value="UniProtKB-ARBA"/>
</dbReference>
<dbReference type="InterPro" id="IPR055261">
    <property type="entry name" value="PI_transfer_N"/>
</dbReference>
<evidence type="ECO:0000259" key="1">
    <source>
        <dbReference type="Pfam" id="PF02121"/>
    </source>
</evidence>
<reference evidence="2" key="1">
    <citation type="submission" date="2015-03" db="EMBL/GenBank/DDBJ databases">
        <title>A transcriptome of Araucaria cunninghamii, an australian fine timber species.</title>
        <authorList>
            <person name="Jing Yi C.J.Y."/>
            <person name="Yin San L.Y.S."/>
            <person name="Abdul Karim S.S."/>
            <person name="Wan Azmi N.N."/>
            <person name="Hercus R.R."/>
            <person name="Croft L.L."/>
        </authorList>
    </citation>
    <scope>NUCLEOTIDE SEQUENCE</scope>
    <source>
        <strain evidence="2">MI0301</strain>
        <tissue evidence="2">Leaf</tissue>
    </source>
</reference>
<dbReference type="Pfam" id="PF02121">
    <property type="entry name" value="IP_trans"/>
    <property type="match status" value="1"/>
</dbReference>
<dbReference type="PANTHER" id="PTHR10658">
    <property type="entry name" value="PHOSPHATIDYLINOSITOL TRANSFER PROTEIN"/>
    <property type="match status" value="1"/>
</dbReference>
<sequence length="283" mass="32832">MVQIKEFRVVMPLSLEEYQIAQMHMVMKMQQQNTTGDEGVEILESKPFQDDEYGRGQYTFKVYHLQSKVPSWLTTFAPTDSLILEEQAWNAYPKCKTVLKCPYFAKFTLTVETIHVADNGHLSNVHNLNPEKLALRSVEYIDIATTTKDYWNYVIGGDDIDISKFQSHRTGRGPLLAGWQEISDPVMTAYKLVTVDAPYWGFGSRLEHVFIAIERALFQESHKHCFSWIDEWYGLTLEDIQQLEYKNDSGLKTAFTKNKSTPDVKEEILDESQYEEQEYPCKL</sequence>
<feature type="domain" description="Phosphatidylinositol transfer protein N-terminal" evidence="1">
    <location>
        <begin position="3"/>
        <end position="246"/>
    </location>
</feature>
<protein>
    <recommendedName>
        <fullName evidence="1">Phosphatidylinositol transfer protein N-terminal domain-containing protein</fullName>
    </recommendedName>
</protein>
<name>A0A0D6R8P8_ARACU</name>
<accession>A0A0D6R8P8</accession>